<feature type="chain" id="PRO_5001996058" evidence="4">
    <location>
        <begin position="22"/>
        <end position="346"/>
    </location>
</feature>
<dbReference type="RefSeq" id="WP_038851321.1">
    <property type="nucleotide sequence ID" value="NZ_ASGY01000250.1"/>
</dbReference>
<evidence type="ECO:0000256" key="2">
    <source>
        <dbReference type="ARBA" id="ARBA00010742"/>
    </source>
</evidence>
<dbReference type="Proteomes" id="UP000030060">
    <property type="component" value="Unassembled WGS sequence"/>
</dbReference>
<proteinExistence type="inferred from homology"/>
<feature type="signal peptide" evidence="4">
    <location>
        <begin position="1"/>
        <end position="21"/>
    </location>
</feature>
<protein>
    <submittedName>
        <fullName evidence="5">Nitrate ABC transporter substrate-binding protein</fullName>
    </submittedName>
</protein>
<comment type="subcellular location">
    <subcellularLocation>
        <location evidence="1">Periplasm</location>
    </subcellularLocation>
</comment>
<evidence type="ECO:0000313" key="6">
    <source>
        <dbReference type="Proteomes" id="UP000030060"/>
    </source>
</evidence>
<evidence type="ECO:0000256" key="1">
    <source>
        <dbReference type="ARBA" id="ARBA00004418"/>
    </source>
</evidence>
<dbReference type="AlphaFoldDB" id="A0A0A1YRP9"/>
<evidence type="ECO:0000313" key="5">
    <source>
        <dbReference type="EMBL" id="KGE64023.1"/>
    </source>
</evidence>
<dbReference type="GO" id="GO:0042597">
    <property type="term" value="C:periplasmic space"/>
    <property type="evidence" value="ECO:0007669"/>
    <property type="project" value="UniProtKB-SubCell"/>
</dbReference>
<dbReference type="Gene3D" id="3.40.190.10">
    <property type="entry name" value="Periplasmic binding protein-like II"/>
    <property type="match status" value="2"/>
</dbReference>
<keyword evidence="3 4" id="KW-0732">Signal</keyword>
<dbReference type="SUPFAM" id="SSF53850">
    <property type="entry name" value="Periplasmic binding protein-like II"/>
    <property type="match status" value="1"/>
</dbReference>
<evidence type="ECO:0000256" key="4">
    <source>
        <dbReference type="SAM" id="SignalP"/>
    </source>
</evidence>
<dbReference type="PANTHER" id="PTHR30024:SF47">
    <property type="entry name" value="TAURINE-BINDING PERIPLASMIC PROTEIN"/>
    <property type="match status" value="1"/>
</dbReference>
<sequence length="346" mass="36632">MLKRLVIAGLLCVAFLPAAQAQDLTKVTLAFPSEGFLYVPIYVAQKQGYFAEEGLNVEVIVFQKGGSAALTAVLGRDADAYVGLPAVAVRARSKGQNVQAFAAVQTQFGSTVVIDGESARKAGVSAASPISARAQALKGLKIGVTGPGSTTDMLVRYLAKDAGLNPDKDFTIMPIGGAPNMLAAFSQGSINGFSLSPPTVTTAAQQGGFVLMDLAKGEYKPLDGFLFTAMIAREDWLSSNKATAEKLVRAIWKAEHLIASEPDKARESVRPYFAHTDEAIFDAAWTASLPSYPATPRIEKDGVEKNISFMNAVENDPVTLDPQQVYTNTIVDAVAPTVSTLKGEAK</sequence>
<dbReference type="Pfam" id="PF13379">
    <property type="entry name" value="NMT1_2"/>
    <property type="match status" value="1"/>
</dbReference>
<dbReference type="PANTHER" id="PTHR30024">
    <property type="entry name" value="ALIPHATIC SULFONATES-BINDING PROTEIN-RELATED"/>
    <property type="match status" value="1"/>
</dbReference>
<dbReference type="OrthoDB" id="9806288at2"/>
<comment type="similarity">
    <text evidence="2">Belongs to the bacterial solute-binding protein SsuA/TauA family.</text>
</comment>
<evidence type="ECO:0000256" key="3">
    <source>
        <dbReference type="ARBA" id="ARBA00022729"/>
    </source>
</evidence>
<organism evidence="5 6">
    <name type="scientific">Pseudomonas fluorescens LMG 5329</name>
    <dbReference type="NCBI Taxonomy" id="1324332"/>
    <lineage>
        <taxon>Bacteria</taxon>
        <taxon>Pseudomonadati</taxon>
        <taxon>Pseudomonadota</taxon>
        <taxon>Gammaproteobacteria</taxon>
        <taxon>Pseudomonadales</taxon>
        <taxon>Pseudomonadaceae</taxon>
        <taxon>Pseudomonas</taxon>
    </lineage>
</organism>
<gene>
    <name evidence="5" type="ORF">K814_0130990</name>
</gene>
<comment type="caution">
    <text evidence="5">The sequence shown here is derived from an EMBL/GenBank/DDBJ whole genome shotgun (WGS) entry which is preliminary data.</text>
</comment>
<dbReference type="EMBL" id="ASGY01000250">
    <property type="protein sequence ID" value="KGE64023.1"/>
    <property type="molecule type" value="Genomic_DNA"/>
</dbReference>
<reference evidence="5 6" key="1">
    <citation type="journal article" date="2013" name="Genome Announc.">
        <title>Draft Genome Sequence of Pseudomonas fluorescens LMG 5329, a White Line-Inducing Principle-Producing Bioindicator for the Mushroom Pathogen Pseudomonas tolaasii.</title>
        <authorList>
            <person name="Ghequire M.G."/>
            <person name="Rokni-Zadeh H."/>
            <person name="Zarrineh P."/>
            <person name="De Mot R."/>
        </authorList>
    </citation>
    <scope>NUCLEOTIDE SEQUENCE [LARGE SCALE GENOMIC DNA]</scope>
    <source>
        <strain evidence="5 6">LMG 5329</strain>
    </source>
</reference>
<name>A0A0A1YRP9_PSEFL</name>
<accession>A0A0A1YRP9</accession>